<reference evidence="7 8" key="1">
    <citation type="journal article" date="2015" name="Nature">
        <title>rRNA introns, odd ribosomes, and small enigmatic genomes across a large radiation of phyla.</title>
        <authorList>
            <person name="Brown C.T."/>
            <person name="Hug L.A."/>
            <person name="Thomas B.C."/>
            <person name="Sharon I."/>
            <person name="Castelle C.J."/>
            <person name="Singh A."/>
            <person name="Wilkins M.J."/>
            <person name="Williams K.H."/>
            <person name="Banfield J.F."/>
        </authorList>
    </citation>
    <scope>NUCLEOTIDE SEQUENCE [LARGE SCALE GENOMIC DNA]</scope>
</reference>
<evidence type="ECO:0000256" key="6">
    <source>
        <dbReference type="SAM" id="Phobius"/>
    </source>
</evidence>
<feature type="transmembrane region" description="Helical" evidence="6">
    <location>
        <begin position="185"/>
        <end position="204"/>
    </location>
</feature>
<proteinExistence type="predicted"/>
<keyword evidence="2" id="KW-1003">Cell membrane</keyword>
<name>A0A0G0IER5_9BACT</name>
<dbReference type="AlphaFoldDB" id="A0A0G0IER5"/>
<dbReference type="Pfam" id="PF01943">
    <property type="entry name" value="Polysacc_synt"/>
    <property type="match status" value="1"/>
</dbReference>
<dbReference type="GO" id="GO:0005886">
    <property type="term" value="C:plasma membrane"/>
    <property type="evidence" value="ECO:0007669"/>
    <property type="project" value="UniProtKB-SubCell"/>
</dbReference>
<dbReference type="EMBL" id="LBSR01000007">
    <property type="protein sequence ID" value="KKQ22694.1"/>
    <property type="molecule type" value="Genomic_DNA"/>
</dbReference>
<evidence type="ECO:0000256" key="3">
    <source>
        <dbReference type="ARBA" id="ARBA00022692"/>
    </source>
</evidence>
<evidence type="ECO:0000256" key="1">
    <source>
        <dbReference type="ARBA" id="ARBA00004651"/>
    </source>
</evidence>
<dbReference type="PANTHER" id="PTHR30250:SF11">
    <property type="entry name" value="O-ANTIGEN TRANSPORTER-RELATED"/>
    <property type="match status" value="1"/>
</dbReference>
<comment type="subcellular location">
    <subcellularLocation>
        <location evidence="1">Cell membrane</location>
        <topology evidence="1">Multi-pass membrane protein</topology>
    </subcellularLocation>
</comment>
<gene>
    <name evidence="7" type="ORF">US36_C0007G0027</name>
</gene>
<feature type="transmembrane region" description="Helical" evidence="6">
    <location>
        <begin position="51"/>
        <end position="72"/>
    </location>
</feature>
<evidence type="ECO:0000256" key="5">
    <source>
        <dbReference type="ARBA" id="ARBA00023136"/>
    </source>
</evidence>
<dbReference type="Proteomes" id="UP000034044">
    <property type="component" value="Unassembled WGS sequence"/>
</dbReference>
<evidence type="ECO:0000256" key="2">
    <source>
        <dbReference type="ARBA" id="ARBA00022475"/>
    </source>
</evidence>
<feature type="transmembrane region" description="Helical" evidence="6">
    <location>
        <begin position="121"/>
        <end position="137"/>
    </location>
</feature>
<comment type="caution">
    <text evidence="7">The sequence shown here is derived from an EMBL/GenBank/DDBJ whole genome shotgun (WGS) entry which is preliminary data.</text>
</comment>
<keyword evidence="3 6" id="KW-0812">Transmembrane</keyword>
<dbReference type="InterPro" id="IPR050833">
    <property type="entry name" value="Poly_Biosynth_Transport"/>
</dbReference>
<dbReference type="PANTHER" id="PTHR30250">
    <property type="entry name" value="PST FAMILY PREDICTED COLANIC ACID TRANSPORTER"/>
    <property type="match status" value="1"/>
</dbReference>
<feature type="transmembrane region" description="Helical" evidence="6">
    <location>
        <begin position="307"/>
        <end position="327"/>
    </location>
</feature>
<feature type="transmembrane region" description="Helical" evidence="6">
    <location>
        <begin position="225"/>
        <end position="251"/>
    </location>
</feature>
<evidence type="ECO:0000256" key="4">
    <source>
        <dbReference type="ARBA" id="ARBA00022989"/>
    </source>
</evidence>
<feature type="transmembrane region" description="Helical" evidence="6">
    <location>
        <begin position="23"/>
        <end position="45"/>
    </location>
</feature>
<feature type="transmembrane region" description="Helical" evidence="6">
    <location>
        <begin position="266"/>
        <end position="286"/>
    </location>
</feature>
<feature type="transmembrane region" description="Helical" evidence="6">
    <location>
        <begin position="453"/>
        <end position="471"/>
    </location>
</feature>
<feature type="transmembrane region" description="Helical" evidence="6">
    <location>
        <begin position="92"/>
        <end position="115"/>
    </location>
</feature>
<feature type="transmembrane region" description="Helical" evidence="6">
    <location>
        <begin position="339"/>
        <end position="359"/>
    </location>
</feature>
<keyword evidence="5 6" id="KW-0472">Membrane</keyword>
<dbReference type="CDD" id="cd13128">
    <property type="entry name" value="MATE_Wzx_like"/>
    <property type="match status" value="1"/>
</dbReference>
<keyword evidence="4 6" id="KW-1133">Transmembrane helix</keyword>
<sequence length="488" mass="54732">MISRLKDLLFQNRGLRQTVVKNVFWLSVGQIGSRLIRAVIIIYAARILGAAHYGVFSYVLGLAGFFTIFADLGVGPLMTREIAGHPEKRASYFANALWIKFFLLTITAALIIFIAPKFSNIKEAVALLPFVALLVIFDNLRDFTFAYFRGIEKMEKEALLVVVMNTTIAIVGFIILNFYQTAGSLLFAYISSVAVLSIVSFYFVKDYIFGIFKNFDKKIISEFFHNCWPLAFAGLFGIFMVNIDIVMLGWWRTAEEIGHYSASLRVIQILFTLPVILSSAIFPAMARFVKQNEFDKLKTINEKSVTISYLIAVPLTIGGVILSAPLIEFIFGKEYLPASLSFQILIITLIINFPAAILNNLIMAHNQQKRLVKYVAIGSLSNVVFNTLLIPSFGIAGSAIATLISQFMYYAPIWIKIKKISNFHTLHYLKKIIAAAIIMGAVSFLLNKLNLNVLINIALSAGVYFGILYILKEEIINEIKVLFEKVKN</sequence>
<dbReference type="InterPro" id="IPR002797">
    <property type="entry name" value="Polysacc_synth"/>
</dbReference>
<protein>
    <submittedName>
        <fullName evidence="7">Membrane protein involved in the export of O-antigen and teichoic acid</fullName>
    </submittedName>
</protein>
<evidence type="ECO:0000313" key="7">
    <source>
        <dbReference type="EMBL" id="KKQ22694.1"/>
    </source>
</evidence>
<evidence type="ECO:0000313" key="8">
    <source>
        <dbReference type="Proteomes" id="UP000034044"/>
    </source>
</evidence>
<organism evidence="7 8">
    <name type="scientific">Candidatus Wolfebacteria bacterium GW2011_GWC1_37_10</name>
    <dbReference type="NCBI Taxonomy" id="1619010"/>
    <lineage>
        <taxon>Bacteria</taxon>
        <taxon>Candidatus Wolfeibacteriota</taxon>
    </lineage>
</organism>
<accession>A0A0G0IER5</accession>
<feature type="transmembrane region" description="Helical" evidence="6">
    <location>
        <begin position="427"/>
        <end position="447"/>
    </location>
</feature>
<feature type="transmembrane region" description="Helical" evidence="6">
    <location>
        <begin position="158"/>
        <end position="179"/>
    </location>
</feature>